<dbReference type="AlphaFoldDB" id="A0A9N8WL55"/>
<evidence type="ECO:0000313" key="2">
    <source>
        <dbReference type="EMBL" id="CAG8488515.1"/>
    </source>
</evidence>
<reference evidence="2" key="1">
    <citation type="submission" date="2021-06" db="EMBL/GenBank/DDBJ databases">
        <authorList>
            <person name="Kallberg Y."/>
            <person name="Tangrot J."/>
            <person name="Rosling A."/>
        </authorList>
    </citation>
    <scope>NUCLEOTIDE SEQUENCE</scope>
    <source>
        <strain evidence="2">CL551</strain>
    </source>
</reference>
<comment type="caution">
    <text evidence="2">The sequence shown here is derived from an EMBL/GenBank/DDBJ whole genome shotgun (WGS) entry which is preliminary data.</text>
</comment>
<keyword evidence="3" id="KW-1185">Reference proteome</keyword>
<feature type="non-terminal residue" evidence="2">
    <location>
        <position position="1"/>
    </location>
</feature>
<sequence>YVTIPKVLIAAGVKNGDSLISLSYTEPTSIPVLNSFVCGQNVTSITVQKLIRGAGGQKIDRAFDLPQTYVFNATTNNLTTGDWTAQTGEWPCFIFRSNNDLKFQKGVLDQIIILVFFQNNYISKADNGLLFGLFDQSKKISEVQPFVGPLPSINTFTFTRSEKNEINGTILPSFTVNMQNIQVQNGGFGSNNLGARFLYSPDTYQVLVYVEKRPYSYYSLFGAVGGLLTYSFGIWTFLYGRGKYKPWGIMQQYILKTSPNFQKEFYLLPYHQGSPLLIETSDHISSAPPSTSAPQNHYTNLDVISLPGDSSFCAGDYELMKKIDARVNEKLCFMEQNLIRHYLSGFQTRDDCVSNIQAVKNKLSEDNK</sequence>
<dbReference type="OrthoDB" id="5596129at2759"/>
<keyword evidence="1" id="KW-1133">Transmembrane helix</keyword>
<dbReference type="Proteomes" id="UP000789342">
    <property type="component" value="Unassembled WGS sequence"/>
</dbReference>
<dbReference type="EMBL" id="CAJVPV010001164">
    <property type="protein sequence ID" value="CAG8488515.1"/>
    <property type="molecule type" value="Genomic_DNA"/>
</dbReference>
<gene>
    <name evidence="2" type="ORF">AMORRO_LOCUS2662</name>
</gene>
<keyword evidence="1" id="KW-0812">Transmembrane</keyword>
<protein>
    <submittedName>
        <fullName evidence="2">14918_t:CDS:1</fullName>
    </submittedName>
</protein>
<proteinExistence type="predicted"/>
<evidence type="ECO:0000256" key="1">
    <source>
        <dbReference type="SAM" id="Phobius"/>
    </source>
</evidence>
<accession>A0A9N8WL55</accession>
<organism evidence="2 3">
    <name type="scientific">Acaulospora morrowiae</name>
    <dbReference type="NCBI Taxonomy" id="94023"/>
    <lineage>
        <taxon>Eukaryota</taxon>
        <taxon>Fungi</taxon>
        <taxon>Fungi incertae sedis</taxon>
        <taxon>Mucoromycota</taxon>
        <taxon>Glomeromycotina</taxon>
        <taxon>Glomeromycetes</taxon>
        <taxon>Diversisporales</taxon>
        <taxon>Acaulosporaceae</taxon>
        <taxon>Acaulospora</taxon>
    </lineage>
</organism>
<keyword evidence="1" id="KW-0472">Membrane</keyword>
<feature type="transmembrane region" description="Helical" evidence="1">
    <location>
        <begin position="215"/>
        <end position="240"/>
    </location>
</feature>
<name>A0A9N8WL55_9GLOM</name>
<evidence type="ECO:0000313" key="3">
    <source>
        <dbReference type="Proteomes" id="UP000789342"/>
    </source>
</evidence>